<dbReference type="Gene3D" id="1.10.150.240">
    <property type="entry name" value="Putative phosphatase, domain 2"/>
    <property type="match status" value="1"/>
</dbReference>
<dbReference type="AlphaFoldDB" id="A0A939SCK8"/>
<dbReference type="InterPro" id="IPR023214">
    <property type="entry name" value="HAD_sf"/>
</dbReference>
<accession>A0A939SCK8</accession>
<sequence length="215" mass="22931">MDGTLIDSEPLWLEAELEMLRRYGVEMTPDTHRRLIGSGLWEAAEHFRELGVPLSADDIVAEWVRGVSEGAAQQGLSWRPGARELLASLAAHGITSVLVTMSVRSFAEQVTSELPANSFAAIVAGDEVRHPKPHPEPYLLGARAAGAPIERCLAIEDSPTGLRAAVASGAVAIGVPNLIGLEGERAHGIWDSLLGVDAAGLRDRFSALRSIHFSS</sequence>
<dbReference type="SUPFAM" id="SSF56784">
    <property type="entry name" value="HAD-like"/>
    <property type="match status" value="1"/>
</dbReference>
<gene>
    <name evidence="1" type="ORF">J4H92_11365</name>
</gene>
<keyword evidence="2" id="KW-1185">Reference proteome</keyword>
<dbReference type="Proteomes" id="UP000664382">
    <property type="component" value="Unassembled WGS sequence"/>
</dbReference>
<dbReference type="InterPro" id="IPR041492">
    <property type="entry name" value="HAD_2"/>
</dbReference>
<evidence type="ECO:0000313" key="1">
    <source>
        <dbReference type="EMBL" id="MBO1902545.1"/>
    </source>
</evidence>
<reference evidence="1" key="1">
    <citation type="submission" date="2021-03" db="EMBL/GenBank/DDBJ databases">
        <title>Leucobacter chromiisoli sp. nov., isolated from chromium-containing soil of chemical plant.</title>
        <authorList>
            <person name="Xu Z."/>
        </authorList>
    </citation>
    <scope>NUCLEOTIDE SEQUENCE</scope>
    <source>
        <strain evidence="1">S27</strain>
    </source>
</reference>
<dbReference type="InterPro" id="IPR023198">
    <property type="entry name" value="PGP-like_dom2"/>
</dbReference>
<dbReference type="InterPro" id="IPR006439">
    <property type="entry name" value="HAD-SF_hydro_IA"/>
</dbReference>
<dbReference type="Pfam" id="PF13419">
    <property type="entry name" value="HAD_2"/>
    <property type="match status" value="1"/>
</dbReference>
<proteinExistence type="predicted"/>
<dbReference type="NCBIfam" id="TIGR01509">
    <property type="entry name" value="HAD-SF-IA-v3"/>
    <property type="match status" value="1"/>
</dbReference>
<dbReference type="EMBL" id="JAGDYM010000013">
    <property type="protein sequence ID" value="MBO1902545.1"/>
    <property type="molecule type" value="Genomic_DNA"/>
</dbReference>
<protein>
    <submittedName>
        <fullName evidence="1">HAD family phosphatase</fullName>
    </submittedName>
</protein>
<dbReference type="CDD" id="cd07505">
    <property type="entry name" value="HAD_BPGM-like"/>
    <property type="match status" value="1"/>
</dbReference>
<dbReference type="InterPro" id="IPR036412">
    <property type="entry name" value="HAD-like_sf"/>
</dbReference>
<name>A0A939SCK8_9MICO</name>
<dbReference type="PANTHER" id="PTHR18901">
    <property type="entry name" value="2-DEOXYGLUCOSE-6-PHOSPHATE PHOSPHATASE 2"/>
    <property type="match status" value="1"/>
</dbReference>
<evidence type="ECO:0000313" key="2">
    <source>
        <dbReference type="Proteomes" id="UP000664382"/>
    </source>
</evidence>
<comment type="caution">
    <text evidence="1">The sequence shown here is derived from an EMBL/GenBank/DDBJ whole genome shotgun (WGS) entry which is preliminary data.</text>
</comment>
<organism evidence="1 2">
    <name type="scientific">Leucobacter weissii</name>
    <dbReference type="NCBI Taxonomy" id="1983706"/>
    <lineage>
        <taxon>Bacteria</taxon>
        <taxon>Bacillati</taxon>
        <taxon>Actinomycetota</taxon>
        <taxon>Actinomycetes</taxon>
        <taxon>Micrococcales</taxon>
        <taxon>Microbacteriaceae</taxon>
        <taxon>Leucobacter</taxon>
    </lineage>
</organism>
<dbReference type="Gene3D" id="3.40.50.1000">
    <property type="entry name" value="HAD superfamily/HAD-like"/>
    <property type="match status" value="1"/>
</dbReference>
<dbReference type="PANTHER" id="PTHR18901:SF38">
    <property type="entry name" value="PSEUDOURIDINE-5'-PHOSPHATASE"/>
    <property type="match status" value="1"/>
</dbReference>